<protein>
    <recommendedName>
        <fullName evidence="3">Transposase</fullName>
    </recommendedName>
</protein>
<gene>
    <name evidence="1" type="ORF">ACTIVE_8894</name>
</gene>
<name>A0A7D3ZR82_ACTVE</name>
<dbReference type="EMBL" id="CP053892">
    <property type="protein sequence ID" value="QKG27241.1"/>
    <property type="molecule type" value="Genomic_DNA"/>
</dbReference>
<evidence type="ECO:0008006" key="3">
    <source>
        <dbReference type="Google" id="ProtNLM"/>
    </source>
</evidence>
<reference evidence="1 2" key="1">
    <citation type="submission" date="2020-05" db="EMBL/GenBank/DDBJ databases">
        <title>Actinomadura verrucosospora NRRL-B18236 (PFL_A860) Genome sequencing and assembly.</title>
        <authorList>
            <person name="Samborskyy M."/>
        </authorList>
    </citation>
    <scope>NUCLEOTIDE SEQUENCE [LARGE SCALE GENOMIC DNA]</scope>
    <source>
        <strain evidence="1 2">NRRL:B18236</strain>
    </source>
</reference>
<proteinExistence type="predicted"/>
<keyword evidence="2" id="KW-1185">Reference proteome</keyword>
<dbReference type="Proteomes" id="UP000501240">
    <property type="component" value="Chromosome"/>
</dbReference>
<dbReference type="AlphaFoldDB" id="A0A7D3ZR82"/>
<accession>A0A7D3ZR82</accession>
<sequence>MNAALENTAKITDGWPFQRRYERKPEHFLAFVGIAAAQICHRRLPK</sequence>
<organism evidence="1 2">
    <name type="scientific">Actinomadura verrucosospora</name>
    <dbReference type="NCBI Taxonomy" id="46165"/>
    <lineage>
        <taxon>Bacteria</taxon>
        <taxon>Bacillati</taxon>
        <taxon>Actinomycetota</taxon>
        <taxon>Actinomycetes</taxon>
        <taxon>Streptosporangiales</taxon>
        <taxon>Thermomonosporaceae</taxon>
        <taxon>Actinomadura</taxon>
    </lineage>
</organism>
<evidence type="ECO:0000313" key="1">
    <source>
        <dbReference type="EMBL" id="QKG27241.1"/>
    </source>
</evidence>
<evidence type="ECO:0000313" key="2">
    <source>
        <dbReference type="Proteomes" id="UP000501240"/>
    </source>
</evidence>